<name>A0A1E1MF66_RHYSE</name>
<evidence type="ECO:0000256" key="3">
    <source>
        <dbReference type="SAM" id="SignalP"/>
    </source>
</evidence>
<sequence length="1843" mass="196027">MLLLCLFAALLLVSLSPIVQGISIIHVDITTLVTVVSYQPTAKEYARSIILSEPLLSIFHSSSVGPALKLTRCNADNCLRALSRYNAHDFCSTYTNSICSDTSNLPSYALSCTGSAIARVSSACTCLNGASDFSSIGPSTSLSPSKQPDAPSSMIFSKVSDSSPILVSSVFLGQDLSPQIQDGVFTTSDATETGHSTTSEIQSTSEVLSQSAGALTTSSLDTAWSLLFPPTTETTDASITISVLDSTLEPSISSSTLDTSWFLLFPPTTKSVVASSIPMSATESTLQPPVPSSTLDASCSLPCPLLTSAGSPEMTSSSSSLDNSWSLQVSSTTVSIQPTEINPFSTSPSTQIADLATEISLSPGTPVSDISTSLDTQSNPTITVVESTLSQSTTVVKPSVTQSTELLEPTSEMTATQPTRSQESVALASMSTESQENPATSSVQISQTSQNVQPSLGVTQLLTELLTVTIASTDPQGVPTSTVTHLSSVSQASQRPQEFQPSSGPIQSVPLVLTDSQGNPTPIVTQLSQVSQVSQDSQSTQSGSAPLQTVTLILTDNQGIPTSTVTQLSQPAESQPSQSILPSLPLVPVKVVLTDTQGSPTTTITQLSQPLFTTQKSPTHASPSPTITANFPSFTRPSATTGILLPCQPYPECLPRTTDGGPVCSPLPGCIYPTVTSKPTICSPFPSCLYSVIPHEVQTELSGYCDGTPLIDCIFTKPESTCTAFPECLSDGGIDPDICPGYPFPDCLFTVYEPKVTSVMTWPRIDVTILTSSNDDITKNTWSSSRDSDGHLIFFPIIVGCRDCTSLLTIINGIDGFFNTVFKFPPIPFPRFPKIPKLHIPCIFFCHKGHRHHKPKIPVYNEPDKENEGNDEDDTSTKTSKSMSSESSCEAATASVCTVYSTLKVDGTKTSTMTSTSCSAETKCSATGHSTTTATTNSSTPESTRYHITANRRAGMIAINALTARLKVETDPTTLWVIGGPRSTGGWTQDLTLNQAELYKKEPTVASVRPIADYKLSHEVSRVPSAQEQRDSVHEDLIQTVADSISSRSRPKRNGVPIQQTTEDDPLKIVSQPFGALDLSLIATYSHQQEEKGARVYVLDSGFDITHPLYDTLVQESGTPDWLWPGSADDADHLYLPYFYEGPGTHTDGDIWDSHGTAMACRVVGSKLGVSKKAFLTIVRLPRSIVGAREVRISSFKTRVRVIEDALNLVIEDVENRGIERMSVVSISGAISAGLTSLPVEGDDLWGIYQGFQALAELGVPIVVSAGNGNGFLDAQNRKIWPITSEYVKWATVLPLIVVGGSDKDGTFDVKTRWQPAAGFPQSGVRIFAPSFTMEQACSVALGTHHQVGGGTSAAAAMTSGLVAYFLNIKSHHDKIMGNLEAINLDGEKYAWPKAIKKYVEQMTFQRRIGLREESPFIITNGENPLDNQGHAVCRPRGNFAGNSKRQTGGECIRQDDPDASSSIASLSTASLASASSASLASASSASLASASSANLASISSASLAAISSASLLSVLASIASVASAGLASISSASMESVSSELTATKTSPSAAPTPTDKFSGYIGSTCGQVNVSPMGKTDTEKVVDKLCDRSYTWETKNKAPRERQGTSGSIAEVALDQDGIKTLGRIWPTEDVGSACASGTYPRALTNSECYNAYHRLFNECPMGGLLSLVTQDHNGCMNFLMIQGPSKPPLETTSTPPPQTSATPPPLAPEPSPPLTTIGDRYCYKPDEFDDQQPILPGLAQEAIQDMCSRYYTWQDAKKPANGESGKGVRVVRRMPGGLGVVELTAEPAPHDKLSQVALACKVNKYPRTLYEDVCKNGGMNVATAINVCFYFTMKQVQNFN</sequence>
<dbReference type="Gene3D" id="3.40.50.200">
    <property type="entry name" value="Peptidase S8/S53 domain"/>
    <property type="match status" value="1"/>
</dbReference>
<evidence type="ECO:0000313" key="5">
    <source>
        <dbReference type="Proteomes" id="UP000177625"/>
    </source>
</evidence>
<dbReference type="InterPro" id="IPR023827">
    <property type="entry name" value="Peptidase_S8_Asp-AS"/>
</dbReference>
<protein>
    <recommendedName>
        <fullName evidence="6">Peptidase S8/S53 domain-containing protein</fullName>
    </recommendedName>
</protein>
<dbReference type="GO" id="GO:0004252">
    <property type="term" value="F:serine-type endopeptidase activity"/>
    <property type="evidence" value="ECO:0007669"/>
    <property type="project" value="InterPro"/>
</dbReference>
<feature type="chain" id="PRO_5009448241" description="Peptidase S8/S53 domain-containing protein" evidence="3">
    <location>
        <begin position="22"/>
        <end position="1843"/>
    </location>
</feature>
<evidence type="ECO:0008006" key="6">
    <source>
        <dbReference type="Google" id="ProtNLM"/>
    </source>
</evidence>
<keyword evidence="1" id="KW-0378">Hydrolase</keyword>
<dbReference type="PROSITE" id="PS00136">
    <property type="entry name" value="SUBTILASE_ASP"/>
    <property type="match status" value="1"/>
</dbReference>
<feature type="signal peptide" evidence="3">
    <location>
        <begin position="1"/>
        <end position="21"/>
    </location>
</feature>
<reference evidence="5" key="1">
    <citation type="submission" date="2016-03" db="EMBL/GenBank/DDBJ databases">
        <authorList>
            <person name="Guldener U."/>
        </authorList>
    </citation>
    <scope>NUCLEOTIDE SEQUENCE [LARGE SCALE GENOMIC DNA]</scope>
</reference>
<feature type="compositionally biased region" description="Pro residues" evidence="2">
    <location>
        <begin position="1697"/>
        <end position="1716"/>
    </location>
</feature>
<evidence type="ECO:0000313" key="4">
    <source>
        <dbReference type="EMBL" id="CZT47694.1"/>
    </source>
</evidence>
<dbReference type="Proteomes" id="UP000177625">
    <property type="component" value="Unassembled WGS sequence"/>
</dbReference>
<gene>
    <name evidence="4" type="ORF">RSE6_08284</name>
</gene>
<feature type="region of interest" description="Disordered" evidence="2">
    <location>
        <begin position="396"/>
        <end position="450"/>
    </location>
</feature>
<evidence type="ECO:0000256" key="1">
    <source>
        <dbReference type="ARBA" id="ARBA00022801"/>
    </source>
</evidence>
<feature type="region of interest" description="Disordered" evidence="2">
    <location>
        <begin position="473"/>
        <end position="520"/>
    </location>
</feature>
<keyword evidence="5" id="KW-1185">Reference proteome</keyword>
<feature type="region of interest" description="Disordered" evidence="2">
    <location>
        <begin position="1687"/>
        <end position="1718"/>
    </location>
</feature>
<dbReference type="InterPro" id="IPR036852">
    <property type="entry name" value="Peptidase_S8/S53_dom_sf"/>
</dbReference>
<proteinExistence type="predicted"/>
<evidence type="ECO:0000256" key="2">
    <source>
        <dbReference type="SAM" id="MobiDB-lite"/>
    </source>
</evidence>
<keyword evidence="3" id="KW-0732">Signal</keyword>
<organism evidence="4 5">
    <name type="scientific">Rhynchosporium secalis</name>
    <name type="common">Barley scald fungus</name>
    <dbReference type="NCBI Taxonomy" id="38038"/>
    <lineage>
        <taxon>Eukaryota</taxon>
        <taxon>Fungi</taxon>
        <taxon>Dikarya</taxon>
        <taxon>Ascomycota</taxon>
        <taxon>Pezizomycotina</taxon>
        <taxon>Leotiomycetes</taxon>
        <taxon>Helotiales</taxon>
        <taxon>Ploettnerulaceae</taxon>
        <taxon>Rhynchosporium</taxon>
    </lineage>
</organism>
<feature type="region of interest" description="Disordered" evidence="2">
    <location>
        <begin position="909"/>
        <end position="943"/>
    </location>
</feature>
<dbReference type="GO" id="GO:0006508">
    <property type="term" value="P:proteolysis"/>
    <property type="evidence" value="ECO:0007669"/>
    <property type="project" value="InterPro"/>
</dbReference>
<feature type="region of interest" description="Disordered" evidence="2">
    <location>
        <begin position="1437"/>
        <end position="1458"/>
    </location>
</feature>
<dbReference type="EMBL" id="FJVC01000299">
    <property type="protein sequence ID" value="CZT47694.1"/>
    <property type="molecule type" value="Genomic_DNA"/>
</dbReference>
<dbReference type="SUPFAM" id="SSF52743">
    <property type="entry name" value="Subtilisin-like"/>
    <property type="match status" value="1"/>
</dbReference>
<accession>A0A1E1MF66</accession>
<feature type="compositionally biased region" description="Polar residues" evidence="2">
    <location>
        <begin position="473"/>
        <end position="506"/>
    </location>
</feature>
<feature type="region of interest" description="Disordered" evidence="2">
    <location>
        <begin position="856"/>
        <end position="884"/>
    </location>
</feature>